<evidence type="ECO:0000256" key="9">
    <source>
        <dbReference type="SAM" id="Phobius"/>
    </source>
</evidence>
<evidence type="ECO:0000313" key="11">
    <source>
        <dbReference type="EMBL" id="CAD7245954.1"/>
    </source>
</evidence>
<dbReference type="PANTHER" id="PTHR11003:SF142">
    <property type="entry name" value="POTASSIUM CHANNEL DOMAIN-CONTAINING PROTEIN"/>
    <property type="match status" value="1"/>
</dbReference>
<feature type="transmembrane region" description="Helical" evidence="9">
    <location>
        <begin position="90"/>
        <end position="115"/>
    </location>
</feature>
<keyword evidence="5 8" id="KW-0406">Ion transport</keyword>
<keyword evidence="6 9" id="KW-0472">Membrane</keyword>
<feature type="transmembrane region" description="Helical" evidence="9">
    <location>
        <begin position="60"/>
        <end position="78"/>
    </location>
</feature>
<evidence type="ECO:0000256" key="3">
    <source>
        <dbReference type="ARBA" id="ARBA00022692"/>
    </source>
</evidence>
<dbReference type="Proteomes" id="UP000677054">
    <property type="component" value="Unassembled WGS sequence"/>
</dbReference>
<dbReference type="GO" id="GO:0015271">
    <property type="term" value="F:outward rectifier potassium channel activity"/>
    <property type="evidence" value="ECO:0007669"/>
    <property type="project" value="TreeGrafter"/>
</dbReference>
<evidence type="ECO:0000256" key="8">
    <source>
        <dbReference type="RuleBase" id="RU003857"/>
    </source>
</evidence>
<dbReference type="OrthoDB" id="297496at2759"/>
<dbReference type="GO" id="GO:0022841">
    <property type="term" value="F:potassium ion leak channel activity"/>
    <property type="evidence" value="ECO:0007669"/>
    <property type="project" value="TreeGrafter"/>
</dbReference>
<gene>
    <name evidence="11" type="ORF">DSTB1V02_LOCUS5820</name>
</gene>
<dbReference type="Gene3D" id="1.10.287.70">
    <property type="match status" value="1"/>
</dbReference>
<dbReference type="GO" id="GO:0030322">
    <property type="term" value="P:stabilization of membrane potential"/>
    <property type="evidence" value="ECO:0007669"/>
    <property type="project" value="TreeGrafter"/>
</dbReference>
<keyword evidence="4 9" id="KW-1133">Transmembrane helix</keyword>
<evidence type="ECO:0000256" key="4">
    <source>
        <dbReference type="ARBA" id="ARBA00022989"/>
    </source>
</evidence>
<keyword evidence="12" id="KW-1185">Reference proteome</keyword>
<dbReference type="GO" id="GO:0005886">
    <property type="term" value="C:plasma membrane"/>
    <property type="evidence" value="ECO:0007669"/>
    <property type="project" value="TreeGrafter"/>
</dbReference>
<evidence type="ECO:0000256" key="2">
    <source>
        <dbReference type="ARBA" id="ARBA00022448"/>
    </source>
</evidence>
<accession>A0A7R9A354</accession>
<dbReference type="PRINTS" id="PR01333">
    <property type="entry name" value="2POREKCHANEL"/>
</dbReference>
<evidence type="ECO:0000256" key="1">
    <source>
        <dbReference type="ARBA" id="ARBA00004141"/>
    </source>
</evidence>
<sequence>MLEQPTELDRLNRTLSKLEILRETLLDPDLFNSSLLEDYAKEVAEAVQNGIDPWNNESRWSAMKSVFFASTVLTTIGYGDMAPATTEGRVFCIVFAMIGIPIALTAITNLGRLLATLISSFYRRFRTSCKWIDRLSKSAGISSGGVQSKGVYVVAGVGLLALYIAMGGGLFMIWEDWSFSEAFYFCFITMSTIGFGDLVPQQQTYVFLCTLYILVGLALTSTIFELVRRQYAESWERMKELSEKLADLSGPLSDTLKRLGDQAHRYGGDISIDMNLMKDLRDLRKAVAMTKFELEWKAFKKHGKKPPDSLLLPEDTDEPVKVVWIIYESNV</sequence>
<comment type="similarity">
    <text evidence="8">Belongs to the two pore domain potassium channel (TC 1.A.1.8) family.</text>
</comment>
<protein>
    <recommendedName>
        <fullName evidence="10">Potassium channel domain-containing protein</fullName>
    </recommendedName>
</protein>
<organism evidence="11">
    <name type="scientific">Darwinula stevensoni</name>
    <dbReference type="NCBI Taxonomy" id="69355"/>
    <lineage>
        <taxon>Eukaryota</taxon>
        <taxon>Metazoa</taxon>
        <taxon>Ecdysozoa</taxon>
        <taxon>Arthropoda</taxon>
        <taxon>Crustacea</taxon>
        <taxon>Oligostraca</taxon>
        <taxon>Ostracoda</taxon>
        <taxon>Podocopa</taxon>
        <taxon>Podocopida</taxon>
        <taxon>Darwinulocopina</taxon>
        <taxon>Darwinuloidea</taxon>
        <taxon>Darwinulidae</taxon>
        <taxon>Darwinula</taxon>
    </lineage>
</organism>
<dbReference type="SUPFAM" id="SSF81324">
    <property type="entry name" value="Voltage-gated potassium channels"/>
    <property type="match status" value="2"/>
</dbReference>
<dbReference type="EMBL" id="CAJPEV010001000">
    <property type="protein sequence ID" value="CAG0890040.1"/>
    <property type="molecule type" value="Genomic_DNA"/>
</dbReference>
<evidence type="ECO:0000313" key="12">
    <source>
        <dbReference type="Proteomes" id="UP000677054"/>
    </source>
</evidence>
<feature type="transmembrane region" description="Helical" evidence="9">
    <location>
        <begin position="205"/>
        <end position="227"/>
    </location>
</feature>
<evidence type="ECO:0000259" key="10">
    <source>
        <dbReference type="Pfam" id="PF07885"/>
    </source>
</evidence>
<reference evidence="11" key="1">
    <citation type="submission" date="2020-11" db="EMBL/GenBank/DDBJ databases">
        <authorList>
            <person name="Tran Van P."/>
        </authorList>
    </citation>
    <scope>NUCLEOTIDE SEQUENCE</scope>
</reference>
<dbReference type="InterPro" id="IPR013099">
    <property type="entry name" value="K_chnl_dom"/>
</dbReference>
<dbReference type="Pfam" id="PF07885">
    <property type="entry name" value="Ion_trans_2"/>
    <property type="match status" value="2"/>
</dbReference>
<evidence type="ECO:0000256" key="6">
    <source>
        <dbReference type="ARBA" id="ARBA00023136"/>
    </source>
</evidence>
<feature type="domain" description="Potassium channel" evidence="10">
    <location>
        <begin position="58"/>
        <end position="114"/>
    </location>
</feature>
<dbReference type="AlphaFoldDB" id="A0A7R9A354"/>
<keyword evidence="3 8" id="KW-0812">Transmembrane</keyword>
<dbReference type="PANTHER" id="PTHR11003">
    <property type="entry name" value="POTASSIUM CHANNEL, SUBFAMILY K"/>
    <property type="match status" value="1"/>
</dbReference>
<proteinExistence type="inferred from homology"/>
<keyword evidence="7 8" id="KW-0407">Ion channel</keyword>
<comment type="subcellular location">
    <subcellularLocation>
        <location evidence="1">Membrane</location>
        <topology evidence="1">Multi-pass membrane protein</topology>
    </subcellularLocation>
</comment>
<evidence type="ECO:0000256" key="7">
    <source>
        <dbReference type="ARBA" id="ARBA00023303"/>
    </source>
</evidence>
<dbReference type="EMBL" id="LR900517">
    <property type="protein sequence ID" value="CAD7245954.1"/>
    <property type="molecule type" value="Genomic_DNA"/>
</dbReference>
<dbReference type="InterPro" id="IPR003280">
    <property type="entry name" value="2pore_dom_K_chnl"/>
</dbReference>
<feature type="domain" description="Potassium channel" evidence="10">
    <location>
        <begin position="159"/>
        <end position="229"/>
    </location>
</feature>
<keyword evidence="2 8" id="KW-0813">Transport</keyword>
<name>A0A7R9A354_9CRUS</name>
<feature type="transmembrane region" description="Helical" evidence="9">
    <location>
        <begin position="151"/>
        <end position="174"/>
    </location>
</feature>
<evidence type="ECO:0000256" key="5">
    <source>
        <dbReference type="ARBA" id="ARBA00023065"/>
    </source>
</evidence>